<dbReference type="OrthoDB" id="9809003at2"/>
<feature type="domain" description="SpoVT-AbrB" evidence="2">
    <location>
        <begin position="3"/>
        <end position="48"/>
    </location>
</feature>
<dbReference type="Proteomes" id="UP000311605">
    <property type="component" value="Unassembled WGS sequence"/>
</dbReference>
<dbReference type="PROSITE" id="PS51740">
    <property type="entry name" value="SPOVT_ABRB"/>
    <property type="match status" value="1"/>
</dbReference>
<evidence type="ECO:0000313" key="4">
    <source>
        <dbReference type="Proteomes" id="UP000311605"/>
    </source>
</evidence>
<dbReference type="EMBL" id="VDMN01000003">
    <property type="protein sequence ID" value="TNM62695.1"/>
    <property type="molecule type" value="Genomic_DNA"/>
</dbReference>
<evidence type="ECO:0000259" key="2">
    <source>
        <dbReference type="PROSITE" id="PS51740"/>
    </source>
</evidence>
<name>A0A5C4XGP0_9HYPH</name>
<dbReference type="InterPro" id="IPR007159">
    <property type="entry name" value="SpoVT-AbrB_dom"/>
</dbReference>
<comment type="caution">
    <text evidence="3">The sequence shown here is derived from an EMBL/GenBank/DDBJ whole genome shotgun (WGS) entry which is preliminary data.</text>
</comment>
<protein>
    <submittedName>
        <fullName evidence="3">AbrB/MazE/SpoVT family DNA-binding domain-containing protein</fullName>
    </submittedName>
</protein>
<sequence length="86" mass="9477">MTVFYGTLTSKGQTTVPSEVRDILNLKPGDKIRYVVRNGEVAMKAKNRRLSDLSGRFADPARSVLSDDDLRDAIVDAATEHLAGER</sequence>
<dbReference type="SUPFAM" id="SSF89447">
    <property type="entry name" value="AbrB/MazE/MraZ-like"/>
    <property type="match status" value="1"/>
</dbReference>
<accession>A0A5C4XGP0</accession>
<dbReference type="Pfam" id="PF15937">
    <property type="entry name" value="PrlF_antitoxin"/>
    <property type="match status" value="1"/>
</dbReference>
<proteinExistence type="predicted"/>
<dbReference type="GO" id="GO:0097351">
    <property type="term" value="F:toxin sequestering activity"/>
    <property type="evidence" value="ECO:0007669"/>
    <property type="project" value="InterPro"/>
</dbReference>
<dbReference type="GO" id="GO:0003677">
    <property type="term" value="F:DNA binding"/>
    <property type="evidence" value="ECO:0007669"/>
    <property type="project" value="UniProtKB-UniRule"/>
</dbReference>
<organism evidence="3 4">
    <name type="scientific">Aliirhizobium smilacinae</name>
    <dbReference type="NCBI Taxonomy" id="1395944"/>
    <lineage>
        <taxon>Bacteria</taxon>
        <taxon>Pseudomonadati</taxon>
        <taxon>Pseudomonadota</taxon>
        <taxon>Alphaproteobacteria</taxon>
        <taxon>Hyphomicrobiales</taxon>
        <taxon>Rhizobiaceae</taxon>
        <taxon>Aliirhizobium</taxon>
    </lineage>
</organism>
<keyword evidence="4" id="KW-1185">Reference proteome</keyword>
<dbReference type="RefSeq" id="WP_139677190.1">
    <property type="nucleotide sequence ID" value="NZ_VDMN01000003.1"/>
</dbReference>
<dbReference type="NCBIfam" id="TIGR01439">
    <property type="entry name" value="lp_hng_hel_AbrB"/>
    <property type="match status" value="1"/>
</dbReference>
<evidence type="ECO:0000256" key="1">
    <source>
        <dbReference type="PROSITE-ProRule" id="PRU01076"/>
    </source>
</evidence>
<dbReference type="InterPro" id="IPR037914">
    <property type="entry name" value="SpoVT-AbrB_sf"/>
</dbReference>
<evidence type="ECO:0000313" key="3">
    <source>
        <dbReference type="EMBL" id="TNM62695.1"/>
    </source>
</evidence>
<reference evidence="3 4" key="1">
    <citation type="submission" date="2019-06" db="EMBL/GenBank/DDBJ databases">
        <title>The draft genome of Rhizobium smilacinae PTYR-5.</title>
        <authorList>
            <person name="Liu L."/>
            <person name="Li L."/>
            <person name="Zhang X."/>
        </authorList>
    </citation>
    <scope>NUCLEOTIDE SEQUENCE [LARGE SCALE GENOMIC DNA]</scope>
    <source>
        <strain evidence="3 4">PTYR-5</strain>
    </source>
</reference>
<dbReference type="Gene3D" id="2.10.260.10">
    <property type="match status" value="1"/>
</dbReference>
<dbReference type="AlphaFoldDB" id="A0A5C4XGP0"/>
<dbReference type="SMART" id="SM00966">
    <property type="entry name" value="SpoVT_AbrB"/>
    <property type="match status" value="1"/>
</dbReference>
<dbReference type="InterPro" id="IPR031848">
    <property type="entry name" value="PrlF_antitoxin"/>
</dbReference>
<dbReference type="GO" id="GO:0001558">
    <property type="term" value="P:regulation of cell growth"/>
    <property type="evidence" value="ECO:0007669"/>
    <property type="project" value="InterPro"/>
</dbReference>
<gene>
    <name evidence="3" type="ORF">FHP24_15805</name>
</gene>
<dbReference type="GO" id="GO:0003700">
    <property type="term" value="F:DNA-binding transcription factor activity"/>
    <property type="evidence" value="ECO:0007669"/>
    <property type="project" value="InterPro"/>
</dbReference>
<keyword evidence="1 3" id="KW-0238">DNA-binding</keyword>